<dbReference type="RefSeq" id="WP_207566596.1">
    <property type="nucleotide sequence ID" value="NZ_CP071446.1"/>
</dbReference>
<dbReference type="InterPro" id="IPR013815">
    <property type="entry name" value="ATP_grasp_subdomain_1"/>
</dbReference>
<keyword evidence="3" id="KW-0961">Cell wall biogenesis/degradation</keyword>
<evidence type="ECO:0000256" key="3">
    <source>
        <dbReference type="ARBA" id="ARBA00023316"/>
    </source>
</evidence>
<evidence type="ECO:0000313" key="6">
    <source>
        <dbReference type="EMBL" id="QTA37875.1"/>
    </source>
</evidence>
<dbReference type="EMBL" id="CP071446">
    <property type="protein sequence ID" value="QTA37875.1"/>
    <property type="molecule type" value="Genomic_DNA"/>
</dbReference>
<reference evidence="6 7" key="1">
    <citation type="submission" date="2021-03" db="EMBL/GenBank/DDBJ databases">
        <title>Thermosipho ferrireducens sp.nov., an anaerobic thermophilic iron-reducing bacterium isolated from a deep-sea hydrothermal sulfide deposits.</title>
        <authorList>
            <person name="Zeng X."/>
            <person name="Chen Y."/>
            <person name="Shao Z."/>
        </authorList>
    </citation>
    <scope>NUCLEOTIDE SEQUENCE [LARGE SCALE GENOMIC DNA]</scope>
    <source>
        <strain evidence="6 7">JL129W03</strain>
    </source>
</reference>
<dbReference type="Gene3D" id="3.40.50.20">
    <property type="match status" value="1"/>
</dbReference>
<dbReference type="Gene3D" id="3.30.470.20">
    <property type="entry name" value="ATP-grasp fold, B domain"/>
    <property type="match status" value="1"/>
</dbReference>
<evidence type="ECO:0000256" key="2">
    <source>
        <dbReference type="ARBA" id="ARBA00022598"/>
    </source>
</evidence>
<keyword evidence="4" id="KW-0547">Nucleotide-binding</keyword>
<keyword evidence="2" id="KW-0436">Ligase</keyword>
<gene>
    <name evidence="6" type="ORF">JYK00_09165</name>
</gene>
<dbReference type="PANTHER" id="PTHR23132:SF23">
    <property type="entry name" value="D-ALANINE--D-ALANINE LIGASE B"/>
    <property type="match status" value="1"/>
</dbReference>
<dbReference type="Gene3D" id="3.30.1490.20">
    <property type="entry name" value="ATP-grasp fold, A domain"/>
    <property type="match status" value="1"/>
</dbReference>
<proteinExistence type="inferred from homology"/>
<dbReference type="InterPro" id="IPR016185">
    <property type="entry name" value="PreATP-grasp_dom_sf"/>
</dbReference>
<evidence type="ECO:0000256" key="4">
    <source>
        <dbReference type="PROSITE-ProRule" id="PRU00409"/>
    </source>
</evidence>
<dbReference type="InterPro" id="IPR011095">
    <property type="entry name" value="Dala_Dala_lig_C"/>
</dbReference>
<sequence>MRIAVVHDCDISDEERLMVDSVYSAISKKYDCVKIAFDDDFVKKIKNFDYVFNLSNKGGKETKQMHVPAVLDKLGIPYTGSNAYSHAVCLDKITTKIILRHYGIPTPDFEVYNIGDTPIDIKKVSIVKPSREGSAKGITRDSVVDNIEDLRKQVEKVHREFKQPALVEEFIDGIEVSVGLIGNNKNLEVLPILEIDFSTLPENLERFYSYEVKHYYGEQTNYVCPARIDKNVEEKLKDYARKVFKVLSLKDYARMDVRIRDDEIYFLEINSLPQLVPVYSDITKMAEAAGYSYDELILKILEVSFKRNK</sequence>
<evidence type="ECO:0000259" key="5">
    <source>
        <dbReference type="PROSITE" id="PS50975"/>
    </source>
</evidence>
<dbReference type="Pfam" id="PF07478">
    <property type="entry name" value="Dala_Dala_lig_C"/>
    <property type="match status" value="1"/>
</dbReference>
<dbReference type="PROSITE" id="PS50975">
    <property type="entry name" value="ATP_GRASP"/>
    <property type="match status" value="1"/>
</dbReference>
<feature type="domain" description="ATP-grasp" evidence="5">
    <location>
        <begin position="96"/>
        <end position="302"/>
    </location>
</feature>
<evidence type="ECO:0000313" key="7">
    <source>
        <dbReference type="Proteomes" id="UP000671862"/>
    </source>
</evidence>
<comment type="similarity">
    <text evidence="1">Belongs to the D-alanine--D-alanine ligase family.</text>
</comment>
<dbReference type="SUPFAM" id="SSF52440">
    <property type="entry name" value="PreATP-grasp domain"/>
    <property type="match status" value="1"/>
</dbReference>
<name>A0ABX7S9I8_9BACT</name>
<keyword evidence="7" id="KW-1185">Reference proteome</keyword>
<keyword evidence="4" id="KW-0067">ATP-binding</keyword>
<dbReference type="PANTHER" id="PTHR23132">
    <property type="entry name" value="D-ALANINE--D-ALANINE LIGASE"/>
    <property type="match status" value="1"/>
</dbReference>
<dbReference type="SUPFAM" id="SSF56059">
    <property type="entry name" value="Glutathione synthetase ATP-binding domain-like"/>
    <property type="match status" value="1"/>
</dbReference>
<protein>
    <submittedName>
        <fullName evidence="6">ATP-grasp domain-containing protein</fullName>
    </submittedName>
</protein>
<dbReference type="Proteomes" id="UP000671862">
    <property type="component" value="Chromosome"/>
</dbReference>
<organism evidence="6 7">
    <name type="scientific">Thermosipho ferrireducens</name>
    <dbReference type="NCBI Taxonomy" id="2571116"/>
    <lineage>
        <taxon>Bacteria</taxon>
        <taxon>Thermotogati</taxon>
        <taxon>Thermotogota</taxon>
        <taxon>Thermotogae</taxon>
        <taxon>Thermotogales</taxon>
        <taxon>Fervidobacteriaceae</taxon>
        <taxon>Thermosipho</taxon>
    </lineage>
</organism>
<evidence type="ECO:0000256" key="1">
    <source>
        <dbReference type="ARBA" id="ARBA00010871"/>
    </source>
</evidence>
<dbReference type="InterPro" id="IPR011761">
    <property type="entry name" value="ATP-grasp"/>
</dbReference>
<accession>A0ABX7S9I8</accession>